<feature type="compositionally biased region" description="Basic residues" evidence="1">
    <location>
        <begin position="1"/>
        <end position="16"/>
    </location>
</feature>
<gene>
    <name evidence="2" type="ORF">A605_04705</name>
</gene>
<dbReference type="Proteomes" id="UP000011723">
    <property type="component" value="Chromosome"/>
</dbReference>
<dbReference type="EMBL" id="CP003697">
    <property type="protein sequence ID" value="AGF71949.1"/>
    <property type="molecule type" value="Genomic_DNA"/>
</dbReference>
<evidence type="ECO:0000256" key="1">
    <source>
        <dbReference type="SAM" id="MobiDB-lite"/>
    </source>
</evidence>
<dbReference type="PATRIC" id="fig|1121362.3.peg.944"/>
<accession>M1MW48</accession>
<evidence type="ECO:0000313" key="2">
    <source>
        <dbReference type="EMBL" id="AGF71949.1"/>
    </source>
</evidence>
<dbReference type="HOGENOM" id="CLU_2272645_0_0_11"/>
<protein>
    <submittedName>
        <fullName evidence="2">Uncharacterized protein</fullName>
    </submittedName>
</protein>
<keyword evidence="3" id="KW-1185">Reference proteome</keyword>
<organism evidence="2 3">
    <name type="scientific">Corynebacterium halotolerans YIM 70093 = DSM 44683</name>
    <dbReference type="NCBI Taxonomy" id="1121362"/>
    <lineage>
        <taxon>Bacteria</taxon>
        <taxon>Bacillati</taxon>
        <taxon>Actinomycetota</taxon>
        <taxon>Actinomycetes</taxon>
        <taxon>Mycobacteriales</taxon>
        <taxon>Corynebacteriaceae</taxon>
        <taxon>Corynebacterium</taxon>
    </lineage>
</organism>
<proteinExistence type="predicted"/>
<name>M1MW48_9CORY</name>
<reference evidence="2 3" key="1">
    <citation type="journal article" date="2012" name="Stand. Genomic Sci.">
        <title>Genome sequence of the halotolerant bacterium Corynebacterium halotolerans type strain YIM 70093(T) (= DSM 44683(T)).</title>
        <authorList>
            <person name="Ruckert C."/>
            <person name="Albersmeier A."/>
            <person name="Al-Dilaimi A."/>
            <person name="Niehaus K."/>
            <person name="Szczepanowski R."/>
            <person name="Kalinowski J."/>
        </authorList>
    </citation>
    <scope>NUCLEOTIDE SEQUENCE [LARGE SCALE GENOMIC DNA]</scope>
    <source>
        <strain evidence="2">YIM 70093</strain>
    </source>
</reference>
<feature type="region of interest" description="Disordered" evidence="1">
    <location>
        <begin position="1"/>
        <end position="53"/>
    </location>
</feature>
<evidence type="ECO:0000313" key="3">
    <source>
        <dbReference type="Proteomes" id="UP000011723"/>
    </source>
</evidence>
<dbReference type="AlphaFoldDB" id="M1MW48"/>
<dbReference type="KEGG" id="chn:A605_04705"/>
<sequence length="102" mass="11400">MAEKKKAKGKAGKKARAKAEKKAVKKSPVTSGKTKADKKLAKKAAKQAKLRDPGKWKIKSKCCRSNPRCKSCPVVFKRLERAGAFEREDVDFGAELKLARRW</sequence>